<keyword evidence="1" id="KW-0732">Signal</keyword>
<dbReference type="InterPro" id="IPR048958">
    <property type="entry name" value="Polysacc_lyase_14"/>
</dbReference>
<dbReference type="Proteomes" id="UP001595897">
    <property type="component" value="Unassembled WGS sequence"/>
</dbReference>
<evidence type="ECO:0000313" key="4">
    <source>
        <dbReference type="Proteomes" id="UP001595897"/>
    </source>
</evidence>
<evidence type="ECO:0000256" key="1">
    <source>
        <dbReference type="SAM" id="SignalP"/>
    </source>
</evidence>
<dbReference type="RefSeq" id="WP_382405157.1">
    <property type="nucleotide sequence ID" value="NZ_JBHSGU010000001.1"/>
</dbReference>
<sequence>MNIKHYTVFINSMVMLLLSSLASAMSADAKTVFEESFDDIPVGAFTESEAASRWPSIKWAQLRGRFSIVENQKQGHTLRAKYPAGGVGPSESGGQFPLYFEPADEYTLSYKLYFEEGFEFVLGGKLPGLASGGEKYSGGIHAKTGDGWTARFMYREQGQAEVYLYYVDNPEQWGHSVLLGDLKFETGKWYTIVQRIKLNKPGQADALLQVWVNDEMLLDKQNFRLRLGEKGQIDSFYFSTFFGGNQPHWAPKKDVYIQFDDITIVRP</sequence>
<keyword evidence="3" id="KW-0456">Lyase</keyword>
<protein>
    <submittedName>
        <fullName evidence="3">Polysaccharide lyase</fullName>
    </submittedName>
</protein>
<feature type="signal peptide" evidence="1">
    <location>
        <begin position="1"/>
        <end position="24"/>
    </location>
</feature>
<proteinExistence type="predicted"/>
<name>A0ABV9LQ45_9ALTE</name>
<evidence type="ECO:0000313" key="3">
    <source>
        <dbReference type="EMBL" id="MFC4698567.1"/>
    </source>
</evidence>
<dbReference type="Pfam" id="PF21294">
    <property type="entry name" value="Polysacc_lyase_14"/>
    <property type="match status" value="1"/>
</dbReference>
<dbReference type="EMBL" id="JBHSGU010000001">
    <property type="protein sequence ID" value="MFC4698567.1"/>
    <property type="molecule type" value="Genomic_DNA"/>
</dbReference>
<accession>A0ABV9LQ45</accession>
<feature type="chain" id="PRO_5047067794" evidence="1">
    <location>
        <begin position="25"/>
        <end position="267"/>
    </location>
</feature>
<comment type="caution">
    <text evidence="3">The sequence shown here is derived from an EMBL/GenBank/DDBJ whole genome shotgun (WGS) entry which is preliminary data.</text>
</comment>
<keyword evidence="4" id="KW-1185">Reference proteome</keyword>
<evidence type="ECO:0000259" key="2">
    <source>
        <dbReference type="Pfam" id="PF21294"/>
    </source>
</evidence>
<dbReference type="Gene3D" id="2.60.120.200">
    <property type="match status" value="1"/>
</dbReference>
<organism evidence="3 4">
    <name type="scientific">Glaciecola siphonariae</name>
    <dbReference type="NCBI Taxonomy" id="521012"/>
    <lineage>
        <taxon>Bacteria</taxon>
        <taxon>Pseudomonadati</taxon>
        <taxon>Pseudomonadota</taxon>
        <taxon>Gammaproteobacteria</taxon>
        <taxon>Alteromonadales</taxon>
        <taxon>Alteromonadaceae</taxon>
        <taxon>Glaciecola</taxon>
    </lineage>
</organism>
<dbReference type="PANTHER" id="PTHR40124:SF1">
    <property type="entry name" value="DISAGGREGATASE RELATED REPEAT PROTEIN"/>
    <property type="match status" value="1"/>
</dbReference>
<gene>
    <name evidence="3" type="ORF">ACFO4O_00140</name>
</gene>
<reference evidence="4" key="1">
    <citation type="journal article" date="2019" name="Int. J. Syst. Evol. Microbiol.">
        <title>The Global Catalogue of Microorganisms (GCM) 10K type strain sequencing project: providing services to taxonomists for standard genome sequencing and annotation.</title>
        <authorList>
            <consortium name="The Broad Institute Genomics Platform"/>
            <consortium name="The Broad Institute Genome Sequencing Center for Infectious Disease"/>
            <person name="Wu L."/>
            <person name="Ma J."/>
        </authorList>
    </citation>
    <scope>NUCLEOTIDE SEQUENCE [LARGE SCALE GENOMIC DNA]</scope>
    <source>
        <strain evidence="4">KACC 12507</strain>
    </source>
</reference>
<dbReference type="GO" id="GO:0016829">
    <property type="term" value="F:lyase activity"/>
    <property type="evidence" value="ECO:0007669"/>
    <property type="project" value="UniProtKB-KW"/>
</dbReference>
<dbReference type="PANTHER" id="PTHR40124">
    <property type="match status" value="1"/>
</dbReference>
<feature type="domain" description="Polysaccharide lyase 14" evidence="2">
    <location>
        <begin position="72"/>
        <end position="262"/>
    </location>
</feature>